<reference evidence="3" key="1">
    <citation type="submission" date="2021-05" db="EMBL/GenBank/DDBJ databases">
        <authorList>
            <person name="Alioto T."/>
            <person name="Alioto T."/>
            <person name="Gomez Garrido J."/>
        </authorList>
    </citation>
    <scope>NUCLEOTIDE SEQUENCE</scope>
</reference>
<feature type="compositionally biased region" description="Polar residues" evidence="1">
    <location>
        <begin position="408"/>
        <end position="432"/>
    </location>
</feature>
<accession>A0A8D8UJZ8</accession>
<proteinExistence type="predicted"/>
<dbReference type="PROSITE" id="PS51140">
    <property type="entry name" value="CUE"/>
    <property type="match status" value="1"/>
</dbReference>
<dbReference type="PANTHER" id="PTHR46253:SF1">
    <property type="entry name" value="TAB2"/>
    <property type="match status" value="1"/>
</dbReference>
<protein>
    <recommendedName>
        <fullName evidence="2">CUE domain-containing protein</fullName>
    </recommendedName>
</protein>
<dbReference type="SMART" id="SM00546">
    <property type="entry name" value="CUE"/>
    <property type="match status" value="1"/>
</dbReference>
<dbReference type="AlphaFoldDB" id="A0A8D8UJZ8"/>
<feature type="region of interest" description="Disordered" evidence="1">
    <location>
        <begin position="468"/>
        <end position="536"/>
    </location>
</feature>
<feature type="region of interest" description="Disordered" evidence="1">
    <location>
        <begin position="96"/>
        <end position="182"/>
    </location>
</feature>
<feature type="compositionally biased region" description="Low complexity" evidence="1">
    <location>
        <begin position="258"/>
        <end position="282"/>
    </location>
</feature>
<evidence type="ECO:0000313" key="3">
    <source>
        <dbReference type="EMBL" id="CAG6708531.1"/>
    </source>
</evidence>
<dbReference type="GO" id="GO:0043130">
    <property type="term" value="F:ubiquitin binding"/>
    <property type="evidence" value="ECO:0007669"/>
    <property type="project" value="InterPro"/>
</dbReference>
<feature type="compositionally biased region" description="Polar residues" evidence="1">
    <location>
        <begin position="346"/>
        <end position="377"/>
    </location>
</feature>
<feature type="region of interest" description="Disordered" evidence="1">
    <location>
        <begin position="256"/>
        <end position="377"/>
    </location>
</feature>
<feature type="compositionally biased region" description="Polar residues" evidence="1">
    <location>
        <begin position="309"/>
        <end position="328"/>
    </location>
</feature>
<feature type="domain" description="CUE" evidence="2">
    <location>
        <begin position="10"/>
        <end position="53"/>
    </location>
</feature>
<evidence type="ECO:0000256" key="1">
    <source>
        <dbReference type="SAM" id="MobiDB-lite"/>
    </source>
</evidence>
<feature type="region of interest" description="Disordered" evidence="1">
    <location>
        <begin position="408"/>
        <end position="440"/>
    </location>
</feature>
<dbReference type="InterPro" id="IPR003892">
    <property type="entry name" value="CUE"/>
</dbReference>
<dbReference type="PANTHER" id="PTHR46253">
    <property type="entry name" value="TGF-BETA-ACTIVATED KINASE 1 AND MAP3K7-BINDING PROTEIN TAB"/>
    <property type="match status" value="1"/>
</dbReference>
<evidence type="ECO:0000259" key="2">
    <source>
        <dbReference type="PROSITE" id="PS51140"/>
    </source>
</evidence>
<dbReference type="EMBL" id="HBUF01345099">
    <property type="protein sequence ID" value="CAG6708531.1"/>
    <property type="molecule type" value="Transcribed_RNA"/>
</dbReference>
<dbReference type="Gene3D" id="1.10.8.10">
    <property type="entry name" value="DNA helicase RuvA subunit, C-terminal domain"/>
    <property type="match status" value="1"/>
</dbReference>
<organism evidence="3">
    <name type="scientific">Cacopsylla melanoneura</name>
    <dbReference type="NCBI Taxonomy" id="428564"/>
    <lineage>
        <taxon>Eukaryota</taxon>
        <taxon>Metazoa</taxon>
        <taxon>Ecdysozoa</taxon>
        <taxon>Arthropoda</taxon>
        <taxon>Hexapoda</taxon>
        <taxon>Insecta</taxon>
        <taxon>Pterygota</taxon>
        <taxon>Neoptera</taxon>
        <taxon>Paraneoptera</taxon>
        <taxon>Hemiptera</taxon>
        <taxon>Sternorrhyncha</taxon>
        <taxon>Psylloidea</taxon>
        <taxon>Psyllidae</taxon>
        <taxon>Psyllinae</taxon>
        <taxon>Cacopsylla</taxon>
    </lineage>
</organism>
<feature type="compositionally biased region" description="Polar residues" evidence="1">
    <location>
        <begin position="488"/>
        <end position="536"/>
    </location>
</feature>
<name>A0A8D8UJZ8_9HEMI</name>
<feature type="compositionally biased region" description="Polar residues" evidence="1">
    <location>
        <begin position="468"/>
        <end position="481"/>
    </location>
</feature>
<sequence length="839" mass="91895">MAGCHCSNIEIMQLFHELKQKFPVVPDHIVTQCIHQNGHNKDLCENELEEENSRYLTHCFPQGLVDKMNTPSPSSPLPSDEAQVYLERGYIRRSLDSTQCSRRKSSSGSDDVPSVVGKHSSKVMKKLGLGLPPKNAKRLHKKHGADWTTLGGGKHSTSEMEIDDSSEKRHQRHTPIKVDHRGNPERYTMFDEITAKGKYKKLSNELDDITNVTNVASMPLRADVTNLGDVTMSVADQQKLCVAQQMLGLRECDETYESTSTGGKSASTTSTGKSASSSKSAANENRRIARSQHLSPRRHKHYSRGESKVSPSRRTNSGGRKTYSTQHSVPAISLPSPSIDRKISTETRWNFQPSPTSPQPTLKQFNQPAASNTNQEVTATDNASLGVPTEHINLGHISPSIRFQGNVSPLQGNVNPNIQRNISSNIQEPSRGSKSKSRESLKLDLFSQNPQPAPVPNIQYQSCYHSNQALSSKQSAPSNQGFPGKQGVPNSKQSVSSNPFFPSNQAFLGSQGFPSNQASPGNQGVPSNQFRLSVPSSGNELTSVSVLSYSAPSTPMSCSSPLFPPLAVDVNTGGHRTSLSLEPLPHYGLSEDPARPLTKVTLSLRPPGDDTEALSIPNNATSGLTYTSFSLKDGVQAHQLHISIGPTGPQQVNSNMNTLGRQGANHCIDSSVSSSNEPHGLPQHISDVTKSILIAQKERKAKLMTALMCEKDRLNAIKRNILSIEEKMRLMASLQKVPSRSPRISKLRLEIKTLQEECLRMTKAVDSSSDNPDRFSVHLGDTDEEFYSQIYTGQKIAVPSSSNSSRPSHAADQIYHRNLHIEVTHDTYPARSVVHSWVV</sequence>
<feature type="compositionally biased region" description="Low complexity" evidence="1">
    <location>
        <begin position="106"/>
        <end position="117"/>
    </location>
</feature>